<dbReference type="InterPro" id="IPR027027">
    <property type="entry name" value="GOSR2/Membrin/Bos1"/>
</dbReference>
<dbReference type="PANTHER" id="PTHR21230:SF1">
    <property type="entry name" value="GOLGI SNAP RECEPTOR COMPLEX MEMBER 2"/>
    <property type="match status" value="1"/>
</dbReference>
<keyword evidence="11" id="KW-0175">Coiled coil</keyword>
<evidence type="ECO:0000256" key="11">
    <source>
        <dbReference type="SAM" id="Coils"/>
    </source>
</evidence>
<keyword evidence="5" id="KW-0333">Golgi apparatus</keyword>
<dbReference type="GO" id="GO:0006906">
    <property type="term" value="P:vesicle fusion"/>
    <property type="evidence" value="ECO:0007669"/>
    <property type="project" value="TreeGrafter"/>
</dbReference>
<evidence type="ECO:0000256" key="4">
    <source>
        <dbReference type="ARBA" id="ARBA00022989"/>
    </source>
</evidence>
<dbReference type="GO" id="GO:0005789">
    <property type="term" value="C:endoplasmic reticulum membrane"/>
    <property type="evidence" value="ECO:0007669"/>
    <property type="project" value="TreeGrafter"/>
</dbReference>
<dbReference type="PIRSF" id="PIRSF028865">
    <property type="entry name" value="Membrin-2"/>
    <property type="match status" value="1"/>
</dbReference>
<dbReference type="GO" id="GO:0031201">
    <property type="term" value="C:SNARE complex"/>
    <property type="evidence" value="ECO:0007669"/>
    <property type="project" value="TreeGrafter"/>
</dbReference>
<evidence type="ECO:0000256" key="2">
    <source>
        <dbReference type="ARBA" id="ARBA00022692"/>
    </source>
</evidence>
<feature type="transmembrane region" description="Helical" evidence="12">
    <location>
        <begin position="189"/>
        <end position="210"/>
    </location>
</feature>
<dbReference type="PANTHER" id="PTHR21230">
    <property type="entry name" value="VESICLE TRANSPORT V-SNARE PROTEIN VTI1-RELATED"/>
    <property type="match status" value="1"/>
</dbReference>
<proteinExistence type="evidence at transcript level"/>
<evidence type="ECO:0000256" key="9">
    <source>
        <dbReference type="ARBA" id="ARBA00038172"/>
    </source>
</evidence>
<dbReference type="EMBL" id="GDAI01000399">
    <property type="protein sequence ID" value="JAI17204.1"/>
    <property type="molecule type" value="mRNA"/>
</dbReference>
<protein>
    <submittedName>
        <fullName evidence="13">Putative golgi snap receptor complex member 2-like protein</fullName>
    </submittedName>
</protein>
<comment type="function">
    <text evidence="7 10">Involved in transport of proteins from the cis/medial-Golgi to the trans-Golgi network.</text>
</comment>
<dbReference type="GO" id="GO:0031902">
    <property type="term" value="C:late endosome membrane"/>
    <property type="evidence" value="ECO:0007669"/>
    <property type="project" value="TreeGrafter"/>
</dbReference>
<sequence>MEQLYHQTNRLIQETQESFQKLNSPQIDSSLVENEIQTKITAVNANCDRLDVLVFKVPVSQRPNAKMRVDQLKYDIRHLENALRMWQQKKQKRELEISEREQLLNRRFAANSETAIEIDYSLQHHNSLNNAHKGVDEMIHTGSNVLDSLRNQRETLKGARRRILDMGNTLGLSNHTMKLIERRLSEDKYVIFGGMIVTTLIIILVIYFLVL</sequence>
<dbReference type="GO" id="GO:0015031">
    <property type="term" value="P:protein transport"/>
    <property type="evidence" value="ECO:0007669"/>
    <property type="project" value="UniProtKB-KW"/>
</dbReference>
<name>A0A0K8TS74_TABBR</name>
<keyword evidence="1 10" id="KW-0813">Transport</keyword>
<organism evidence="13">
    <name type="scientific">Tabanus bromius</name>
    <name type="common">Band-eyed brown horse fly</name>
    <dbReference type="NCBI Taxonomy" id="304241"/>
    <lineage>
        <taxon>Eukaryota</taxon>
        <taxon>Metazoa</taxon>
        <taxon>Ecdysozoa</taxon>
        <taxon>Arthropoda</taxon>
        <taxon>Hexapoda</taxon>
        <taxon>Insecta</taxon>
        <taxon>Pterygota</taxon>
        <taxon>Neoptera</taxon>
        <taxon>Endopterygota</taxon>
        <taxon>Diptera</taxon>
        <taxon>Brachycera</taxon>
        <taxon>Tabanomorpha</taxon>
        <taxon>Tabanoidea</taxon>
        <taxon>Tabanidae</taxon>
        <taxon>Tabanus</taxon>
    </lineage>
</organism>
<keyword evidence="3 10" id="KW-0653">Protein transport</keyword>
<feature type="coiled-coil region" evidence="11">
    <location>
        <begin position="69"/>
        <end position="96"/>
    </location>
</feature>
<dbReference type="Gene3D" id="1.20.5.110">
    <property type="match status" value="1"/>
</dbReference>
<accession>A0A0K8TS74</accession>
<evidence type="ECO:0000256" key="6">
    <source>
        <dbReference type="ARBA" id="ARBA00023136"/>
    </source>
</evidence>
<keyword evidence="2 12" id="KW-0812">Transmembrane</keyword>
<evidence type="ECO:0000256" key="10">
    <source>
        <dbReference type="PIRNR" id="PIRNR028865"/>
    </source>
</evidence>
<keyword evidence="6 10" id="KW-0472">Membrane</keyword>
<keyword evidence="4 12" id="KW-1133">Transmembrane helix</keyword>
<evidence type="ECO:0000256" key="1">
    <source>
        <dbReference type="ARBA" id="ARBA00022448"/>
    </source>
</evidence>
<dbReference type="GO" id="GO:0005484">
    <property type="term" value="F:SNAP receptor activity"/>
    <property type="evidence" value="ECO:0007669"/>
    <property type="project" value="InterPro"/>
</dbReference>
<comment type="subcellular location">
    <subcellularLocation>
        <location evidence="8">Golgi apparatus</location>
        <location evidence="8">cis-Golgi network membrane</location>
        <topology evidence="8">Single-pass type IV membrane protein</topology>
    </subcellularLocation>
</comment>
<evidence type="ECO:0000256" key="7">
    <source>
        <dbReference type="ARBA" id="ARBA00037078"/>
    </source>
</evidence>
<reference evidence="13" key="1">
    <citation type="journal article" date="2015" name="Insect Biochem. Mol. Biol.">
        <title>An insight into the sialome of the horse fly, Tabanus bromius.</title>
        <authorList>
            <person name="Ribeiro J.M."/>
            <person name="Kazimirova M."/>
            <person name="Takac P."/>
            <person name="Andersen J.F."/>
            <person name="Francischetti I.M."/>
        </authorList>
    </citation>
    <scope>NUCLEOTIDE SEQUENCE</scope>
</reference>
<evidence type="ECO:0000256" key="3">
    <source>
        <dbReference type="ARBA" id="ARBA00022927"/>
    </source>
</evidence>
<comment type="similarity">
    <text evidence="9 10">Belongs to the GOSR2 family.</text>
</comment>
<evidence type="ECO:0000256" key="8">
    <source>
        <dbReference type="ARBA" id="ARBA00037862"/>
    </source>
</evidence>
<evidence type="ECO:0000256" key="5">
    <source>
        <dbReference type="ARBA" id="ARBA00023034"/>
    </source>
</evidence>
<evidence type="ECO:0000256" key="12">
    <source>
        <dbReference type="SAM" id="Phobius"/>
    </source>
</evidence>
<keyword evidence="13" id="KW-0675">Receptor</keyword>
<dbReference type="GO" id="GO:0012507">
    <property type="term" value="C:ER to Golgi transport vesicle membrane"/>
    <property type="evidence" value="ECO:0007669"/>
    <property type="project" value="TreeGrafter"/>
</dbReference>
<dbReference type="GO" id="GO:0000149">
    <property type="term" value="F:SNARE binding"/>
    <property type="evidence" value="ECO:0007669"/>
    <property type="project" value="TreeGrafter"/>
</dbReference>
<evidence type="ECO:0000313" key="13">
    <source>
        <dbReference type="EMBL" id="JAI17204.1"/>
    </source>
</evidence>
<dbReference type="SUPFAM" id="SSF58038">
    <property type="entry name" value="SNARE fusion complex"/>
    <property type="match status" value="1"/>
</dbReference>
<dbReference type="CDD" id="cd15863">
    <property type="entry name" value="SNARE_GS27"/>
    <property type="match status" value="1"/>
</dbReference>
<dbReference type="Pfam" id="PF12352">
    <property type="entry name" value="V-SNARE_C"/>
    <property type="match status" value="1"/>
</dbReference>
<dbReference type="GO" id="GO:0005794">
    <property type="term" value="C:Golgi apparatus"/>
    <property type="evidence" value="ECO:0007669"/>
    <property type="project" value="UniProtKB-SubCell"/>
</dbReference>
<dbReference type="AlphaFoldDB" id="A0A0K8TS74"/>